<dbReference type="InterPro" id="IPR019734">
    <property type="entry name" value="TPR_rpt"/>
</dbReference>
<dbReference type="EMBL" id="QGGO01000004">
    <property type="protein sequence ID" value="PWK28235.1"/>
    <property type="molecule type" value="Genomic_DNA"/>
</dbReference>
<dbReference type="SMART" id="SM00028">
    <property type="entry name" value="TPR"/>
    <property type="match status" value="3"/>
</dbReference>
<gene>
    <name evidence="1" type="ORF">LV89_01016</name>
</gene>
<proteinExistence type="predicted"/>
<reference evidence="1 2" key="1">
    <citation type="submission" date="2018-05" db="EMBL/GenBank/DDBJ databases">
        <title>Genomic Encyclopedia of Archaeal and Bacterial Type Strains, Phase II (KMG-II): from individual species to whole genera.</title>
        <authorList>
            <person name="Goeker M."/>
        </authorList>
    </citation>
    <scope>NUCLEOTIDE SEQUENCE [LARGE SCALE GENOMIC DNA]</scope>
    <source>
        <strain evidence="1 2">DSM 22214</strain>
    </source>
</reference>
<name>A0A316EDP8_9BACT</name>
<sequence length="767" mass="88268">MKNYTTYLLLFVSVYFSFSVFSQKKYENNNTIDTYTLFKGKGDANYANGDYLKAISYYTYCINTIDNSDREPLLRLIQNSKNLFKLREEATTAFIQKDYQTAKNICQKILKINPDITTKKLLEGIESVINTKHDSFLENFIKKGDERLKEGKFEEARAFYRVITQSNDDYKKAYVKTQLKKIEENIVVPPSADCKPQFDSFVKLANQQYGESQFKKSVKNYTQAKNLQCNLNTRWIDDAIFYCNRSIYLLQLIGDLENNNDESNINRVLDAYQKLTFKYAPQSQGLKKDFYEYCKGRFLKNPCGGKSAEYSSKMNSLDEKLFITDGIKSLLETCNNKPSNDKDTTILVRDCKEQFKQLERIKTEIKESVLNIESGNYTLAEQRLKDADKKITTLDCISKKDSTELPIRISTLLDEITKKNSQKLCREKSQKSLLQADSLFTNGRCKGSFEILKDITVNCLSKTDSIRYNTLSTRVRCCINDTLFIQHMKLNQAKYLDSTRLSYAIRERTDVCYYIKEAVKFTCTKEDSLKLESQYKDCRCKNFKENCPEIPLAIAQGNNCDTTTKFRVRFEFFIGGSLGTFKPIYPLAVSADDGYNTTFDLGKRFGFRVNLMSYKKILDLRVGISSESFYYTVKDSKLTFPSTISSMSVLNGNIDFKFHTLPTCPSKIRYYVAPGLIVSRYNTNTPNIPFLEDYTNRTFNDKIYGGFSVALGLEKTKGSGKYGYSIELFYSQLGTLYSKDANKFLKPWESTTAQINFVGINIGAFIF</sequence>
<dbReference type="Proteomes" id="UP000245489">
    <property type="component" value="Unassembled WGS sequence"/>
</dbReference>
<protein>
    <submittedName>
        <fullName evidence="1">Uncharacterized protein</fullName>
    </submittedName>
</protein>
<dbReference type="InterPro" id="IPR011990">
    <property type="entry name" value="TPR-like_helical_dom_sf"/>
</dbReference>
<dbReference type="RefSeq" id="WP_109741792.1">
    <property type="nucleotide sequence ID" value="NZ_QGGO01000004.1"/>
</dbReference>
<dbReference type="AlphaFoldDB" id="A0A316EDP8"/>
<organism evidence="1 2">
    <name type="scientific">Arcicella aurantiaca</name>
    <dbReference type="NCBI Taxonomy" id="591202"/>
    <lineage>
        <taxon>Bacteria</taxon>
        <taxon>Pseudomonadati</taxon>
        <taxon>Bacteroidota</taxon>
        <taxon>Cytophagia</taxon>
        <taxon>Cytophagales</taxon>
        <taxon>Flectobacillaceae</taxon>
        <taxon>Arcicella</taxon>
    </lineage>
</organism>
<evidence type="ECO:0000313" key="2">
    <source>
        <dbReference type="Proteomes" id="UP000245489"/>
    </source>
</evidence>
<dbReference type="Gene3D" id="1.25.40.10">
    <property type="entry name" value="Tetratricopeptide repeat domain"/>
    <property type="match status" value="1"/>
</dbReference>
<dbReference type="SUPFAM" id="SSF48452">
    <property type="entry name" value="TPR-like"/>
    <property type="match status" value="1"/>
</dbReference>
<accession>A0A316EDP8</accession>
<keyword evidence="2" id="KW-1185">Reference proteome</keyword>
<comment type="caution">
    <text evidence="1">The sequence shown here is derived from an EMBL/GenBank/DDBJ whole genome shotgun (WGS) entry which is preliminary data.</text>
</comment>
<evidence type="ECO:0000313" key="1">
    <source>
        <dbReference type="EMBL" id="PWK28235.1"/>
    </source>
</evidence>